<dbReference type="Proteomes" id="UP000198538">
    <property type="component" value="Unassembled WGS sequence"/>
</dbReference>
<keyword evidence="2" id="KW-1185">Reference proteome</keyword>
<gene>
    <name evidence="1" type="ORF">SAMN05720606_10194</name>
</gene>
<evidence type="ECO:0000313" key="2">
    <source>
        <dbReference type="Proteomes" id="UP000198538"/>
    </source>
</evidence>
<reference evidence="2" key="1">
    <citation type="submission" date="2016-10" db="EMBL/GenBank/DDBJ databases">
        <authorList>
            <person name="Varghese N."/>
            <person name="Submissions S."/>
        </authorList>
    </citation>
    <scope>NUCLEOTIDE SEQUENCE [LARGE SCALE GENOMIC DNA]</scope>
    <source>
        <strain evidence="2">BL9</strain>
    </source>
</reference>
<dbReference type="EMBL" id="FMVM01000001">
    <property type="protein sequence ID" value="SCX81050.1"/>
    <property type="molecule type" value="Genomic_DNA"/>
</dbReference>
<dbReference type="STRING" id="582692.SAMN05720606_10194"/>
<sequence>MNLERDFNYYIHKYGEAGARIKFEEACFVMLKAKFKRNVHPVKAHPGDEGIDIYIGNITKKIDVYQCKFYMTKLNRQKIKESFLRAANNLQFSMKSWTLVVPKDLTLKDLKWWDEWKIQMEAEFNIEIEIMNESTILYTMRQVDVYNQLFDLESLIQLKEIHEIIVTQKHNDNARKKFDFVINKLIEYISHRISVFKKLYFNSYDIKEYFEKNNVTSFLELFQKSDIHVQHLFNEIEKLIQEINKEDIELGYLCRGFVFMQEVYIQQIEEDLQYTDEYLFNLKSYLFQVSLQKIIWNLSKEEHTIRTIINQDYQKSELISQFDMRDTIISYQNEQDLLKLLALHVLTLYDNFQDEDFEVFYGKDDERCLNFALISPYMRYSNTKTPYPSGISKMINYIKMRFSKFNDKREYTFHIESTNIILLEELDTKSLQKLHDIKKTANVKYHHFIKENKIANIVKKFNNNKIDHKVISLVEEPKYCDKIKSLLNDTSELNSWEISGGTTIDGSIVASNGYNFILRKVKKH</sequence>
<evidence type="ECO:0000313" key="1">
    <source>
        <dbReference type="EMBL" id="SCX81050.1"/>
    </source>
</evidence>
<dbReference type="RefSeq" id="WP_090914865.1">
    <property type="nucleotide sequence ID" value="NZ_FMVM01000001.1"/>
</dbReference>
<protein>
    <submittedName>
        <fullName evidence="1">Uncharacterized protein</fullName>
    </submittedName>
</protein>
<name>A0A1G5ATD0_9BACL</name>
<accession>A0A1G5ATD0</accession>
<organism evidence="1 2">
    <name type="scientific">Paenibacillus polysaccharolyticus</name>
    <dbReference type="NCBI Taxonomy" id="582692"/>
    <lineage>
        <taxon>Bacteria</taxon>
        <taxon>Bacillati</taxon>
        <taxon>Bacillota</taxon>
        <taxon>Bacilli</taxon>
        <taxon>Bacillales</taxon>
        <taxon>Paenibacillaceae</taxon>
        <taxon>Paenibacillus</taxon>
    </lineage>
</organism>
<dbReference type="AlphaFoldDB" id="A0A1G5ATD0"/>
<proteinExistence type="predicted"/>